<proteinExistence type="predicted"/>
<protein>
    <submittedName>
        <fullName evidence="2">Uncharacterized protein</fullName>
    </submittedName>
</protein>
<feature type="transmembrane region" description="Helical" evidence="1">
    <location>
        <begin position="6"/>
        <end position="23"/>
    </location>
</feature>
<evidence type="ECO:0000313" key="2">
    <source>
        <dbReference type="EMBL" id="MBW84799.1"/>
    </source>
</evidence>
<dbReference type="AlphaFoldDB" id="A0A2P2IU91"/>
<reference evidence="2" key="1">
    <citation type="submission" date="2018-02" db="EMBL/GenBank/DDBJ databases">
        <title>Rhizophora mucronata_Transcriptome.</title>
        <authorList>
            <person name="Meera S.P."/>
            <person name="Sreeshan A."/>
            <person name="Augustine A."/>
        </authorList>
    </citation>
    <scope>NUCLEOTIDE SEQUENCE</scope>
    <source>
        <tissue evidence="2">Leaf</tissue>
    </source>
</reference>
<organism evidence="2">
    <name type="scientific">Rhizophora mucronata</name>
    <name type="common">Asiatic mangrove</name>
    <dbReference type="NCBI Taxonomy" id="61149"/>
    <lineage>
        <taxon>Eukaryota</taxon>
        <taxon>Viridiplantae</taxon>
        <taxon>Streptophyta</taxon>
        <taxon>Embryophyta</taxon>
        <taxon>Tracheophyta</taxon>
        <taxon>Spermatophyta</taxon>
        <taxon>Magnoliopsida</taxon>
        <taxon>eudicotyledons</taxon>
        <taxon>Gunneridae</taxon>
        <taxon>Pentapetalae</taxon>
        <taxon>rosids</taxon>
        <taxon>fabids</taxon>
        <taxon>Malpighiales</taxon>
        <taxon>Rhizophoraceae</taxon>
        <taxon>Rhizophora</taxon>
    </lineage>
</organism>
<keyword evidence="1" id="KW-0812">Transmembrane</keyword>
<accession>A0A2P2IU91</accession>
<keyword evidence="1" id="KW-0472">Membrane</keyword>
<evidence type="ECO:0000256" key="1">
    <source>
        <dbReference type="SAM" id="Phobius"/>
    </source>
</evidence>
<name>A0A2P2IU91_RHIMU</name>
<keyword evidence="1" id="KW-1133">Transmembrane helix</keyword>
<dbReference type="EMBL" id="GGEC01004316">
    <property type="protein sequence ID" value="MBW84799.1"/>
    <property type="molecule type" value="Transcribed_RNA"/>
</dbReference>
<sequence>MLRLPYLILPFVVNYMNGVVLLNGTRMISKVFHDIRNALVFGFIYLFIYGHNGQLDTLSRTAGAFC</sequence>
<feature type="transmembrane region" description="Helical" evidence="1">
    <location>
        <begin position="35"/>
        <end position="51"/>
    </location>
</feature>